<dbReference type="AlphaFoldDB" id="A0A7V4XUL5"/>
<gene>
    <name evidence="1" type="ORF">ENW50_11745</name>
</gene>
<name>A0A7V4XUL5_9BACT</name>
<organism evidence="1">
    <name type="scientific">Acidobacterium capsulatum</name>
    <dbReference type="NCBI Taxonomy" id="33075"/>
    <lineage>
        <taxon>Bacteria</taxon>
        <taxon>Pseudomonadati</taxon>
        <taxon>Acidobacteriota</taxon>
        <taxon>Terriglobia</taxon>
        <taxon>Terriglobales</taxon>
        <taxon>Acidobacteriaceae</taxon>
        <taxon>Acidobacterium</taxon>
    </lineage>
</organism>
<comment type="caution">
    <text evidence="1">The sequence shown here is derived from an EMBL/GenBank/DDBJ whole genome shotgun (WGS) entry which is preliminary data.</text>
</comment>
<evidence type="ECO:0000313" key="1">
    <source>
        <dbReference type="EMBL" id="HGY95337.1"/>
    </source>
</evidence>
<proteinExistence type="predicted"/>
<dbReference type="EMBL" id="DTKL01000073">
    <property type="protein sequence ID" value="HGY95337.1"/>
    <property type="molecule type" value="Genomic_DNA"/>
</dbReference>
<reference evidence="1" key="1">
    <citation type="journal article" date="2020" name="mSystems">
        <title>Genome- and Community-Level Interaction Insights into Carbon Utilization and Element Cycling Functions of Hydrothermarchaeota in Hydrothermal Sediment.</title>
        <authorList>
            <person name="Zhou Z."/>
            <person name="Liu Y."/>
            <person name="Xu W."/>
            <person name="Pan J."/>
            <person name="Luo Z.H."/>
            <person name="Li M."/>
        </authorList>
    </citation>
    <scope>NUCLEOTIDE SEQUENCE [LARGE SCALE GENOMIC DNA]</scope>
    <source>
        <strain evidence="1">SpSt-855</strain>
    </source>
</reference>
<protein>
    <submittedName>
        <fullName evidence="1">Uncharacterized protein</fullName>
    </submittedName>
</protein>
<accession>A0A7V4XUL5</accession>
<sequence>MEERDFFDEKQEQRTHTLTCPHCGQPGEYQLGWLVRRKKNSLPRHADERDRARFAKAQSYMVRRDDMVACQNIRCRKRFEVAGIQSVAFLQSA</sequence>